<keyword evidence="13" id="KW-1185">Reference proteome</keyword>
<feature type="domain" description="Histidine kinase" evidence="8">
    <location>
        <begin position="324"/>
        <end position="542"/>
    </location>
</feature>
<evidence type="ECO:0000259" key="9">
    <source>
        <dbReference type="PROSITE" id="PS50110"/>
    </source>
</evidence>
<dbReference type="SMART" id="SM00448">
    <property type="entry name" value="REC"/>
    <property type="match status" value="1"/>
</dbReference>
<dbReference type="GO" id="GO:0000155">
    <property type="term" value="F:phosphorelay sensor kinase activity"/>
    <property type="evidence" value="ECO:0007669"/>
    <property type="project" value="InterPro"/>
</dbReference>
<dbReference type="Pfam" id="PF02518">
    <property type="entry name" value="HATPase_c"/>
    <property type="match status" value="1"/>
</dbReference>
<dbReference type="PANTHER" id="PTHR43047:SF72">
    <property type="entry name" value="OSMOSENSING HISTIDINE PROTEIN KINASE SLN1"/>
    <property type="match status" value="1"/>
</dbReference>
<comment type="caution">
    <text evidence="12">The sequence shown here is derived from an EMBL/GenBank/DDBJ whole genome shotgun (WGS) entry which is preliminary data.</text>
</comment>
<dbReference type="Gene3D" id="1.10.287.130">
    <property type="match status" value="1"/>
</dbReference>
<feature type="domain" description="PAS" evidence="10">
    <location>
        <begin position="10"/>
        <end position="87"/>
    </location>
</feature>
<dbReference type="SMART" id="SM00388">
    <property type="entry name" value="HisKA"/>
    <property type="match status" value="1"/>
</dbReference>
<dbReference type="PRINTS" id="PR00344">
    <property type="entry name" value="BCTRLSENSOR"/>
</dbReference>
<evidence type="ECO:0000256" key="2">
    <source>
        <dbReference type="ARBA" id="ARBA00004429"/>
    </source>
</evidence>
<evidence type="ECO:0000256" key="3">
    <source>
        <dbReference type="ARBA" id="ARBA00012438"/>
    </source>
</evidence>
<dbReference type="SUPFAM" id="SSF55874">
    <property type="entry name" value="ATPase domain of HSP90 chaperone/DNA topoisomerase II/histidine kinase"/>
    <property type="match status" value="1"/>
</dbReference>
<dbReference type="PROSITE" id="PS50113">
    <property type="entry name" value="PAC"/>
    <property type="match status" value="1"/>
</dbReference>
<evidence type="ECO:0000256" key="1">
    <source>
        <dbReference type="ARBA" id="ARBA00000085"/>
    </source>
</evidence>
<dbReference type="SMART" id="SM00091">
    <property type="entry name" value="PAS"/>
    <property type="match status" value="2"/>
</dbReference>
<keyword evidence="4 7" id="KW-0597">Phosphoprotein</keyword>
<dbReference type="Pfam" id="PF00512">
    <property type="entry name" value="HisKA"/>
    <property type="match status" value="1"/>
</dbReference>
<dbReference type="PROSITE" id="PS50112">
    <property type="entry name" value="PAS"/>
    <property type="match status" value="1"/>
</dbReference>
<dbReference type="FunFam" id="3.30.565.10:FF:000006">
    <property type="entry name" value="Sensor histidine kinase WalK"/>
    <property type="match status" value="1"/>
</dbReference>
<feature type="domain" description="PAC" evidence="11">
    <location>
        <begin position="259"/>
        <end position="313"/>
    </location>
</feature>
<feature type="domain" description="Response regulatory" evidence="9">
    <location>
        <begin position="564"/>
        <end position="680"/>
    </location>
</feature>
<proteinExistence type="predicted"/>
<dbReference type="NCBIfam" id="TIGR00229">
    <property type="entry name" value="sensory_box"/>
    <property type="match status" value="2"/>
</dbReference>
<dbReference type="Pfam" id="PF08448">
    <property type="entry name" value="PAS_4"/>
    <property type="match status" value="2"/>
</dbReference>
<dbReference type="InterPro" id="IPR005467">
    <property type="entry name" value="His_kinase_dom"/>
</dbReference>
<name>A0A937D643_9BURK</name>
<dbReference type="InterPro" id="IPR036097">
    <property type="entry name" value="HisK_dim/P_sf"/>
</dbReference>
<dbReference type="PROSITE" id="PS50109">
    <property type="entry name" value="HIS_KIN"/>
    <property type="match status" value="1"/>
</dbReference>
<dbReference type="Proteomes" id="UP000613011">
    <property type="component" value="Unassembled WGS sequence"/>
</dbReference>
<dbReference type="InterPro" id="IPR000014">
    <property type="entry name" value="PAS"/>
</dbReference>
<sequence>MNEDATETAGALDYRTIFEAVPTPLLLLSASFTILAVSEAYVQATGRSRGELLGRALFDSFPDNPDDLETSGVRHLRASLERVLATGQADTMPVQRYDVRTPAGFEERYWTPVNAPVLDAQGKVQALVHRVEDVTERVRVESLAARGESTIAAQAQEIRARQQEASAALRAAEVERRLMDAVLSHAPVGILVVDRQARLLRSNPEARRLWGDGAPAAVGEPIPFASRRGYWADGSARHGQRIAPDEWPLARALRGEPVTGMPVAVGQGDGTGDRQVVLISAAPLLEPDGAVSGAVSVVIDVTARVAAEQALRETVRRKDEFLAMLAHELRNPLAPIVAAADLLQLSGLDGSRVRRASGIIGRQVRHLNGLVDDLLDVSRVTRGQVVLEREVLDIGRMIDEALEQVRPMLDERHHQLSVSRSSEATLVRGDAKRVVQVVTNLLTNAAKYTPEGGNLAVSVTADGQTVEVSVEDDGIGMSPELVERCFDLFVQAERTAERAQGGLGIGLSLVKSLVQLHGGWVRAASRGPGRGSRFTVGLPQVDRDASGVGRSGPVAELDAPAKLRVLVVDDNQDAALTLAMLLESMGIEALVEFHPRSGLARFSAVQPDACLLDIGLPEMDGYELARRIRALPGGERTVLIAVTGYGQPQDVANARAAGFDEHFVKPANTDKLADVLARLQVESE</sequence>
<dbReference type="InterPro" id="IPR013656">
    <property type="entry name" value="PAS_4"/>
</dbReference>
<keyword evidence="6" id="KW-0418">Kinase</keyword>
<evidence type="ECO:0000313" key="13">
    <source>
        <dbReference type="Proteomes" id="UP000613011"/>
    </source>
</evidence>
<dbReference type="InterPro" id="IPR000700">
    <property type="entry name" value="PAS-assoc_C"/>
</dbReference>
<evidence type="ECO:0000256" key="6">
    <source>
        <dbReference type="ARBA" id="ARBA00022777"/>
    </source>
</evidence>
<dbReference type="SMART" id="SM00387">
    <property type="entry name" value="HATPase_c"/>
    <property type="match status" value="1"/>
</dbReference>
<evidence type="ECO:0000313" key="12">
    <source>
        <dbReference type="EMBL" id="MBL0421957.1"/>
    </source>
</evidence>
<gene>
    <name evidence="12" type="ORF">JI739_16525</name>
</gene>
<organism evidence="12 13">
    <name type="scientific">Ramlibacter aurantiacus</name>
    <dbReference type="NCBI Taxonomy" id="2801330"/>
    <lineage>
        <taxon>Bacteria</taxon>
        <taxon>Pseudomonadati</taxon>
        <taxon>Pseudomonadota</taxon>
        <taxon>Betaproteobacteria</taxon>
        <taxon>Burkholderiales</taxon>
        <taxon>Comamonadaceae</taxon>
        <taxon>Ramlibacter</taxon>
    </lineage>
</organism>
<dbReference type="InterPro" id="IPR003594">
    <property type="entry name" value="HATPase_dom"/>
</dbReference>
<evidence type="ECO:0000256" key="5">
    <source>
        <dbReference type="ARBA" id="ARBA00022679"/>
    </source>
</evidence>
<reference evidence="12" key="1">
    <citation type="submission" date="2021-01" db="EMBL/GenBank/DDBJ databases">
        <title>Ramlibacter sp. strain AW1 16S ribosomal RNA gene Genome sequencing and assembly.</title>
        <authorList>
            <person name="Kang M."/>
        </authorList>
    </citation>
    <scope>NUCLEOTIDE SEQUENCE</scope>
    <source>
        <strain evidence="12">AW1</strain>
    </source>
</reference>
<dbReference type="CDD" id="cd17580">
    <property type="entry name" value="REC_2_DhkD-like"/>
    <property type="match status" value="1"/>
</dbReference>
<dbReference type="SUPFAM" id="SSF52172">
    <property type="entry name" value="CheY-like"/>
    <property type="match status" value="1"/>
</dbReference>
<dbReference type="AlphaFoldDB" id="A0A937D643"/>
<keyword evidence="5" id="KW-0808">Transferase</keyword>
<evidence type="ECO:0000259" key="8">
    <source>
        <dbReference type="PROSITE" id="PS50109"/>
    </source>
</evidence>
<dbReference type="EMBL" id="JAEQNA010000006">
    <property type="protein sequence ID" value="MBL0421957.1"/>
    <property type="molecule type" value="Genomic_DNA"/>
</dbReference>
<evidence type="ECO:0000259" key="10">
    <source>
        <dbReference type="PROSITE" id="PS50112"/>
    </source>
</evidence>
<dbReference type="SUPFAM" id="SSF55785">
    <property type="entry name" value="PYP-like sensor domain (PAS domain)"/>
    <property type="match status" value="2"/>
</dbReference>
<dbReference type="Gene3D" id="3.30.450.20">
    <property type="entry name" value="PAS domain"/>
    <property type="match status" value="2"/>
</dbReference>
<dbReference type="CDD" id="cd00082">
    <property type="entry name" value="HisKA"/>
    <property type="match status" value="1"/>
</dbReference>
<evidence type="ECO:0000256" key="7">
    <source>
        <dbReference type="PROSITE-ProRule" id="PRU00169"/>
    </source>
</evidence>
<dbReference type="InterPro" id="IPR003661">
    <property type="entry name" value="HisK_dim/P_dom"/>
</dbReference>
<dbReference type="Pfam" id="PF00072">
    <property type="entry name" value="Response_reg"/>
    <property type="match status" value="1"/>
</dbReference>
<dbReference type="CDD" id="cd00130">
    <property type="entry name" value="PAS"/>
    <property type="match status" value="1"/>
</dbReference>
<dbReference type="PANTHER" id="PTHR43047">
    <property type="entry name" value="TWO-COMPONENT HISTIDINE PROTEIN KINASE"/>
    <property type="match status" value="1"/>
</dbReference>
<dbReference type="Gene3D" id="3.40.50.2300">
    <property type="match status" value="1"/>
</dbReference>
<dbReference type="InterPro" id="IPR004358">
    <property type="entry name" value="Sig_transdc_His_kin-like_C"/>
</dbReference>
<evidence type="ECO:0000256" key="4">
    <source>
        <dbReference type="ARBA" id="ARBA00022553"/>
    </source>
</evidence>
<comment type="catalytic activity">
    <reaction evidence="1">
        <text>ATP + protein L-histidine = ADP + protein N-phospho-L-histidine.</text>
        <dbReference type="EC" id="2.7.13.3"/>
    </reaction>
</comment>
<dbReference type="PROSITE" id="PS50110">
    <property type="entry name" value="RESPONSE_REGULATORY"/>
    <property type="match status" value="1"/>
</dbReference>
<dbReference type="GO" id="GO:0009927">
    <property type="term" value="F:histidine phosphotransfer kinase activity"/>
    <property type="evidence" value="ECO:0007669"/>
    <property type="project" value="TreeGrafter"/>
</dbReference>
<protein>
    <recommendedName>
        <fullName evidence="3">histidine kinase</fullName>
        <ecNumber evidence="3">2.7.13.3</ecNumber>
    </recommendedName>
</protein>
<dbReference type="RefSeq" id="WP_201685035.1">
    <property type="nucleotide sequence ID" value="NZ_JAEQNA010000006.1"/>
</dbReference>
<accession>A0A937D643</accession>
<comment type="subcellular location">
    <subcellularLocation>
        <location evidence="2">Cell inner membrane</location>
        <topology evidence="2">Multi-pass membrane protein</topology>
    </subcellularLocation>
</comment>
<dbReference type="Gene3D" id="3.30.565.10">
    <property type="entry name" value="Histidine kinase-like ATPase, C-terminal domain"/>
    <property type="match status" value="1"/>
</dbReference>
<dbReference type="InterPro" id="IPR011006">
    <property type="entry name" value="CheY-like_superfamily"/>
</dbReference>
<evidence type="ECO:0000259" key="11">
    <source>
        <dbReference type="PROSITE" id="PS50113"/>
    </source>
</evidence>
<dbReference type="InterPro" id="IPR035965">
    <property type="entry name" value="PAS-like_dom_sf"/>
</dbReference>
<dbReference type="EC" id="2.7.13.3" evidence="3"/>
<dbReference type="InterPro" id="IPR036890">
    <property type="entry name" value="HATPase_C_sf"/>
</dbReference>
<dbReference type="GO" id="GO:0005886">
    <property type="term" value="C:plasma membrane"/>
    <property type="evidence" value="ECO:0007669"/>
    <property type="project" value="UniProtKB-SubCell"/>
</dbReference>
<dbReference type="InterPro" id="IPR001789">
    <property type="entry name" value="Sig_transdc_resp-reg_receiver"/>
</dbReference>
<feature type="modified residue" description="4-aspartylphosphate" evidence="7">
    <location>
        <position position="613"/>
    </location>
</feature>
<dbReference type="SUPFAM" id="SSF47384">
    <property type="entry name" value="Homodimeric domain of signal transducing histidine kinase"/>
    <property type="match status" value="1"/>
</dbReference>